<dbReference type="PROSITE" id="PS50850">
    <property type="entry name" value="MFS"/>
    <property type="match status" value="1"/>
</dbReference>
<dbReference type="OrthoDB" id="446368at2759"/>
<feature type="transmembrane region" description="Helical" evidence="8">
    <location>
        <begin position="384"/>
        <end position="403"/>
    </location>
</feature>
<dbReference type="Proteomes" id="UP000266188">
    <property type="component" value="Unassembled WGS sequence"/>
</dbReference>
<name>A0A3A2Z8D9_9EURO</name>
<protein>
    <submittedName>
        <fullName evidence="10">Transporter</fullName>
    </submittedName>
</protein>
<feature type="domain" description="Major facilitator superfamily (MFS) profile" evidence="9">
    <location>
        <begin position="75"/>
        <end position="506"/>
    </location>
</feature>
<feature type="transmembrane region" description="Helical" evidence="8">
    <location>
        <begin position="345"/>
        <end position="364"/>
    </location>
</feature>
<keyword evidence="4 8" id="KW-0812">Transmembrane</keyword>
<comment type="subcellular location">
    <subcellularLocation>
        <location evidence="1">Cell membrane</location>
        <topology evidence="1">Multi-pass membrane protein</topology>
    </subcellularLocation>
</comment>
<evidence type="ECO:0000256" key="7">
    <source>
        <dbReference type="ARBA" id="ARBA00038459"/>
    </source>
</evidence>
<keyword evidence="11" id="KW-1185">Reference proteome</keyword>
<proteinExistence type="inferred from homology"/>
<dbReference type="AlphaFoldDB" id="A0A3A2Z8D9"/>
<evidence type="ECO:0000256" key="6">
    <source>
        <dbReference type="ARBA" id="ARBA00023136"/>
    </source>
</evidence>
<dbReference type="PANTHER" id="PTHR23502">
    <property type="entry name" value="MAJOR FACILITATOR SUPERFAMILY"/>
    <property type="match status" value="1"/>
</dbReference>
<feature type="transmembrane region" description="Helical" evidence="8">
    <location>
        <begin position="141"/>
        <end position="160"/>
    </location>
</feature>
<evidence type="ECO:0000256" key="3">
    <source>
        <dbReference type="ARBA" id="ARBA00022475"/>
    </source>
</evidence>
<evidence type="ECO:0000313" key="11">
    <source>
        <dbReference type="Proteomes" id="UP000266188"/>
    </source>
</evidence>
<evidence type="ECO:0000256" key="8">
    <source>
        <dbReference type="SAM" id="Phobius"/>
    </source>
</evidence>
<feature type="transmembrane region" description="Helical" evidence="8">
    <location>
        <begin position="307"/>
        <end position="333"/>
    </location>
</feature>
<evidence type="ECO:0000256" key="1">
    <source>
        <dbReference type="ARBA" id="ARBA00004651"/>
    </source>
</evidence>
<feature type="transmembrane region" description="Helical" evidence="8">
    <location>
        <begin position="166"/>
        <end position="188"/>
    </location>
</feature>
<dbReference type="EMBL" id="MVGC01000413">
    <property type="protein sequence ID" value="RJE19369.1"/>
    <property type="molecule type" value="Genomic_DNA"/>
</dbReference>
<dbReference type="PANTHER" id="PTHR23502:SF186">
    <property type="entry name" value="MAJOR FACILITATOR SUPERFAMILY (MFS) PROFILE DOMAIN-CONTAINING PROTEIN"/>
    <property type="match status" value="1"/>
</dbReference>
<dbReference type="SUPFAM" id="SSF103473">
    <property type="entry name" value="MFS general substrate transporter"/>
    <property type="match status" value="1"/>
</dbReference>
<feature type="transmembrane region" description="Helical" evidence="8">
    <location>
        <begin position="439"/>
        <end position="465"/>
    </location>
</feature>
<evidence type="ECO:0000256" key="4">
    <source>
        <dbReference type="ARBA" id="ARBA00022692"/>
    </source>
</evidence>
<dbReference type="GO" id="GO:0005886">
    <property type="term" value="C:plasma membrane"/>
    <property type="evidence" value="ECO:0007669"/>
    <property type="project" value="UniProtKB-SubCell"/>
</dbReference>
<keyword evidence="2" id="KW-0813">Transport</keyword>
<gene>
    <name evidence="10" type="ORF">PHISCL_08285</name>
</gene>
<organism evidence="10 11">
    <name type="scientific">Aspergillus sclerotialis</name>
    <dbReference type="NCBI Taxonomy" id="2070753"/>
    <lineage>
        <taxon>Eukaryota</taxon>
        <taxon>Fungi</taxon>
        <taxon>Dikarya</taxon>
        <taxon>Ascomycota</taxon>
        <taxon>Pezizomycotina</taxon>
        <taxon>Eurotiomycetes</taxon>
        <taxon>Eurotiomycetidae</taxon>
        <taxon>Eurotiales</taxon>
        <taxon>Aspergillaceae</taxon>
        <taxon>Aspergillus</taxon>
        <taxon>Aspergillus subgen. Polypaecilum</taxon>
    </lineage>
</organism>
<keyword evidence="6 8" id="KW-0472">Membrane</keyword>
<sequence>MAVPQQKTLTDGAEPTTSRISFWRMIFDSSVVTDEMINYPYAGSGTEDDPYAVTWIPDTDPRNPLNFSVPRKWWTTVLVASCTLAVALCSSTYSGSLPQIQKEFGVGTEVAITGLSVFVLGFGLGPLIWSPLGEVFGRRNVLNVSFGTLTAFNIGAAGSQNIQTLIILRFLAGSFGSSPLGIAGGVIADMFTVSHRGAALSFYIAAPFMSPCLGPLVGGYLGAGAGWRWVEGLLAALTGIVGLFIAAFLPETYAPVLLRNRAAKLSQITGKVYRSKSDMDQERPVTLWTTLSTAMRRPFVMLFWEPIVLIFSIYISILYGTLYLFFAAFPIVFQKVRGWKQGTAGLAFLGILVGTLFAAAYNYAEFKRYTKKRSRTTTTPEDRLPLTMVGAIAVPIGLFWFAFTNGPDIHWLSSVAAGVPFGFGIVVIFLGIETYLVDSYVIFSASVLGANTFLRSVVASVFPLFTMYLYKGLGIHWASSIPAFLALACAPFPFIFYRYGAEIRKRCRYSAKAEAYLRQVNEGK</sequence>
<accession>A0A3A2Z8D9</accession>
<feature type="transmembrane region" description="Helical" evidence="8">
    <location>
        <begin position="477"/>
        <end position="499"/>
    </location>
</feature>
<feature type="transmembrane region" description="Helical" evidence="8">
    <location>
        <begin position="73"/>
        <end position="94"/>
    </location>
</feature>
<reference evidence="11" key="1">
    <citation type="submission" date="2017-02" db="EMBL/GenBank/DDBJ databases">
        <authorList>
            <person name="Tafer H."/>
            <person name="Lopandic K."/>
        </authorList>
    </citation>
    <scope>NUCLEOTIDE SEQUENCE [LARGE SCALE GENOMIC DNA]</scope>
    <source>
        <strain evidence="11">CBS 366.77</strain>
    </source>
</reference>
<dbReference type="InterPro" id="IPR036259">
    <property type="entry name" value="MFS_trans_sf"/>
</dbReference>
<dbReference type="InterPro" id="IPR011701">
    <property type="entry name" value="MFS"/>
</dbReference>
<evidence type="ECO:0000259" key="9">
    <source>
        <dbReference type="PROSITE" id="PS50850"/>
    </source>
</evidence>
<feature type="transmembrane region" description="Helical" evidence="8">
    <location>
        <begin position="106"/>
        <end position="129"/>
    </location>
</feature>
<keyword evidence="3" id="KW-1003">Cell membrane</keyword>
<feature type="transmembrane region" description="Helical" evidence="8">
    <location>
        <begin position="200"/>
        <end position="223"/>
    </location>
</feature>
<dbReference type="Pfam" id="PF07690">
    <property type="entry name" value="MFS_1"/>
    <property type="match status" value="1"/>
</dbReference>
<evidence type="ECO:0000256" key="2">
    <source>
        <dbReference type="ARBA" id="ARBA00022448"/>
    </source>
</evidence>
<dbReference type="InterPro" id="IPR020846">
    <property type="entry name" value="MFS_dom"/>
</dbReference>
<comment type="caution">
    <text evidence="10">The sequence shown here is derived from an EMBL/GenBank/DDBJ whole genome shotgun (WGS) entry which is preliminary data.</text>
</comment>
<feature type="transmembrane region" description="Helical" evidence="8">
    <location>
        <begin position="229"/>
        <end position="249"/>
    </location>
</feature>
<evidence type="ECO:0000313" key="10">
    <source>
        <dbReference type="EMBL" id="RJE19369.1"/>
    </source>
</evidence>
<dbReference type="STRING" id="2070753.A0A3A2Z8D9"/>
<feature type="transmembrane region" description="Helical" evidence="8">
    <location>
        <begin position="409"/>
        <end position="432"/>
    </location>
</feature>
<keyword evidence="5 8" id="KW-1133">Transmembrane helix</keyword>
<dbReference type="Gene3D" id="1.20.1250.20">
    <property type="entry name" value="MFS general substrate transporter like domains"/>
    <property type="match status" value="1"/>
</dbReference>
<dbReference type="CDD" id="cd17323">
    <property type="entry name" value="MFS_Tpo1_MDR_like"/>
    <property type="match status" value="1"/>
</dbReference>
<evidence type="ECO:0000256" key="5">
    <source>
        <dbReference type="ARBA" id="ARBA00022989"/>
    </source>
</evidence>
<comment type="similarity">
    <text evidence="7">Belongs to the major facilitator superfamily. DHA1 family. Polyamines/proton antiporter (TC 2.A.1.2.16) subfamily.</text>
</comment>
<dbReference type="FunFam" id="1.20.1250.20:FF:000011">
    <property type="entry name" value="MFS multidrug transporter, putative"/>
    <property type="match status" value="1"/>
</dbReference>
<dbReference type="GO" id="GO:0022857">
    <property type="term" value="F:transmembrane transporter activity"/>
    <property type="evidence" value="ECO:0007669"/>
    <property type="project" value="InterPro"/>
</dbReference>